<name>A0ABY6N0R8_9ALTE</name>
<dbReference type="SUPFAM" id="SSF55073">
    <property type="entry name" value="Nucleotide cyclase"/>
    <property type="match status" value="1"/>
</dbReference>
<dbReference type="EMBL" id="CP100390">
    <property type="protein sequence ID" value="UZE95673.1"/>
    <property type="molecule type" value="Genomic_DNA"/>
</dbReference>
<evidence type="ECO:0000256" key="1">
    <source>
        <dbReference type="ARBA" id="ARBA00012528"/>
    </source>
</evidence>
<proteinExistence type="predicted"/>
<accession>A0ABY6N0R8</accession>
<sequence>MTHRNNHSDSIQERVNTRISSVKERDDQRVLDVSTNLSLGALFFLVLIGSKSHISGNHFHGYMLYFFGAITIANLANYHYSQNKLFYHRAFISMVGVLFLYLTASGGESNTGPLWFYVFPPLGFYIFGIRTGLILSVIAVILVMIIFSFPQLPFVTTEYATDFKIRFIATFSFVTAFAYILDDARRSAKSELIEMATLYEYAARTDELTSLSNRRDMKECLDKEFYRHQRSNSYFSIILIDIDYFKRVNDTYGHDAGDAILQEFSLLLMGLSRQIDVVSRWGGEEFLMLLPDTSLLQALTLAERLRVAVAEHTFKYKSEVIPVTMSAGVCAVSQHESINQLLKQADINLYEAKSKGRNRIEPAVKSFSSP</sequence>
<evidence type="ECO:0000256" key="3">
    <source>
        <dbReference type="SAM" id="Phobius"/>
    </source>
</evidence>
<protein>
    <recommendedName>
        <fullName evidence="1">diguanylate cyclase</fullName>
        <ecNumber evidence="1">2.7.7.65</ecNumber>
    </recommendedName>
</protein>
<keyword evidence="3" id="KW-0812">Transmembrane</keyword>
<keyword evidence="3" id="KW-1133">Transmembrane helix</keyword>
<dbReference type="EC" id="2.7.7.65" evidence="1"/>
<gene>
    <name evidence="5" type="ORF">NKI27_16670</name>
</gene>
<dbReference type="Proteomes" id="UP001163739">
    <property type="component" value="Chromosome"/>
</dbReference>
<dbReference type="InterPro" id="IPR050469">
    <property type="entry name" value="Diguanylate_Cyclase"/>
</dbReference>
<feature type="transmembrane region" description="Helical" evidence="3">
    <location>
        <begin position="114"/>
        <end position="147"/>
    </location>
</feature>
<dbReference type="RefSeq" id="WP_265047163.1">
    <property type="nucleotide sequence ID" value="NZ_CP100390.1"/>
</dbReference>
<evidence type="ECO:0000259" key="4">
    <source>
        <dbReference type="PROSITE" id="PS50887"/>
    </source>
</evidence>
<dbReference type="InterPro" id="IPR000160">
    <property type="entry name" value="GGDEF_dom"/>
</dbReference>
<comment type="catalytic activity">
    <reaction evidence="2">
        <text>2 GTP = 3',3'-c-di-GMP + 2 diphosphate</text>
        <dbReference type="Rhea" id="RHEA:24898"/>
        <dbReference type="ChEBI" id="CHEBI:33019"/>
        <dbReference type="ChEBI" id="CHEBI:37565"/>
        <dbReference type="ChEBI" id="CHEBI:58805"/>
        <dbReference type="EC" id="2.7.7.65"/>
    </reaction>
</comment>
<evidence type="ECO:0000256" key="2">
    <source>
        <dbReference type="ARBA" id="ARBA00034247"/>
    </source>
</evidence>
<keyword evidence="3" id="KW-0472">Membrane</keyword>
<dbReference type="InterPro" id="IPR043128">
    <property type="entry name" value="Rev_trsase/Diguanyl_cyclase"/>
</dbReference>
<feature type="transmembrane region" description="Helical" evidence="3">
    <location>
        <begin position="86"/>
        <end position="102"/>
    </location>
</feature>
<evidence type="ECO:0000313" key="6">
    <source>
        <dbReference type="Proteomes" id="UP001163739"/>
    </source>
</evidence>
<evidence type="ECO:0000313" key="5">
    <source>
        <dbReference type="EMBL" id="UZE95673.1"/>
    </source>
</evidence>
<dbReference type="PROSITE" id="PS50887">
    <property type="entry name" value="GGDEF"/>
    <property type="match status" value="1"/>
</dbReference>
<dbReference type="CDD" id="cd01949">
    <property type="entry name" value="GGDEF"/>
    <property type="match status" value="1"/>
</dbReference>
<dbReference type="Gene3D" id="3.30.70.270">
    <property type="match status" value="1"/>
</dbReference>
<feature type="transmembrane region" description="Helical" evidence="3">
    <location>
        <begin position="62"/>
        <end position="80"/>
    </location>
</feature>
<feature type="transmembrane region" description="Helical" evidence="3">
    <location>
        <begin position="33"/>
        <end position="50"/>
    </location>
</feature>
<feature type="transmembrane region" description="Helical" evidence="3">
    <location>
        <begin position="163"/>
        <end position="181"/>
    </location>
</feature>
<dbReference type="PANTHER" id="PTHR45138:SF9">
    <property type="entry name" value="DIGUANYLATE CYCLASE DGCM-RELATED"/>
    <property type="match status" value="1"/>
</dbReference>
<dbReference type="Pfam" id="PF20966">
    <property type="entry name" value="MASE6"/>
    <property type="match status" value="1"/>
</dbReference>
<dbReference type="NCBIfam" id="TIGR00254">
    <property type="entry name" value="GGDEF"/>
    <property type="match status" value="1"/>
</dbReference>
<dbReference type="InterPro" id="IPR029787">
    <property type="entry name" value="Nucleotide_cyclase"/>
</dbReference>
<dbReference type="Pfam" id="PF00990">
    <property type="entry name" value="GGDEF"/>
    <property type="match status" value="1"/>
</dbReference>
<dbReference type="InterPro" id="IPR048435">
    <property type="entry name" value="MASE6"/>
</dbReference>
<organism evidence="5 6">
    <name type="scientific">Alkalimarinus alittae</name>
    <dbReference type="NCBI Taxonomy" id="2961619"/>
    <lineage>
        <taxon>Bacteria</taxon>
        <taxon>Pseudomonadati</taxon>
        <taxon>Pseudomonadota</taxon>
        <taxon>Gammaproteobacteria</taxon>
        <taxon>Alteromonadales</taxon>
        <taxon>Alteromonadaceae</taxon>
        <taxon>Alkalimarinus</taxon>
    </lineage>
</organism>
<dbReference type="PANTHER" id="PTHR45138">
    <property type="entry name" value="REGULATORY COMPONENTS OF SENSORY TRANSDUCTION SYSTEM"/>
    <property type="match status" value="1"/>
</dbReference>
<keyword evidence="6" id="KW-1185">Reference proteome</keyword>
<reference evidence="5" key="1">
    <citation type="submission" date="2022-06" db="EMBL/GenBank/DDBJ databases">
        <title>Alkalimarinus sp. nov., isolated from gut of a Alitta virens.</title>
        <authorList>
            <person name="Yang A.I."/>
            <person name="Shin N.-R."/>
        </authorList>
    </citation>
    <scope>NUCLEOTIDE SEQUENCE</scope>
    <source>
        <strain evidence="5">A2M4</strain>
    </source>
</reference>
<feature type="domain" description="GGDEF" evidence="4">
    <location>
        <begin position="233"/>
        <end position="365"/>
    </location>
</feature>
<dbReference type="SMART" id="SM00267">
    <property type="entry name" value="GGDEF"/>
    <property type="match status" value="1"/>
</dbReference>